<dbReference type="Proteomes" id="UP001648503">
    <property type="component" value="Unassembled WGS sequence"/>
</dbReference>
<evidence type="ECO:0000256" key="1">
    <source>
        <dbReference type="ARBA" id="ARBA00007347"/>
    </source>
</evidence>
<evidence type="ECO:0000313" key="5">
    <source>
        <dbReference type="Proteomes" id="UP001648503"/>
    </source>
</evidence>
<gene>
    <name evidence="4" type="ORF">BASA50_006284</name>
</gene>
<dbReference type="EMBL" id="JAFCIX010000328">
    <property type="protein sequence ID" value="KAH6594810.1"/>
    <property type="molecule type" value="Genomic_DNA"/>
</dbReference>
<comment type="function">
    <text evidence="3">Required for mitochondrial cytochrome c oxidase (COX) assembly and respiration.</text>
</comment>
<comment type="caution">
    <text evidence="4">The sequence shown here is derived from an EMBL/GenBank/DDBJ whole genome shotgun (WGS) entry which is preliminary data.</text>
</comment>
<evidence type="ECO:0000256" key="3">
    <source>
        <dbReference type="RuleBase" id="RU364104"/>
    </source>
</evidence>
<evidence type="ECO:0000256" key="2">
    <source>
        <dbReference type="ARBA" id="ARBA00023157"/>
    </source>
</evidence>
<accession>A0ABQ8FAA3</accession>
<proteinExistence type="inferred from homology"/>
<dbReference type="InterPro" id="IPR013892">
    <property type="entry name" value="Cyt_c_biogenesis_Cmc1-like"/>
</dbReference>
<keyword evidence="5" id="KW-1185">Reference proteome</keyword>
<keyword evidence="3" id="KW-0472">Membrane</keyword>
<sequence length="102" mass="12047">MTIIAVLNTGEEEAAQQKWKKHSRDMCRNLLDDLVNCTRSKTITIGYACKEPNQKVQECLKQYSTEEWRDKFREDELRLKKEFLVAHGRWPSQYQTSGHLSE</sequence>
<dbReference type="Pfam" id="PF08583">
    <property type="entry name" value="Cmc1"/>
    <property type="match status" value="1"/>
</dbReference>
<organism evidence="4 5">
    <name type="scientific">Batrachochytrium salamandrivorans</name>
    <dbReference type="NCBI Taxonomy" id="1357716"/>
    <lineage>
        <taxon>Eukaryota</taxon>
        <taxon>Fungi</taxon>
        <taxon>Fungi incertae sedis</taxon>
        <taxon>Chytridiomycota</taxon>
        <taxon>Chytridiomycota incertae sedis</taxon>
        <taxon>Chytridiomycetes</taxon>
        <taxon>Rhizophydiales</taxon>
        <taxon>Rhizophydiales incertae sedis</taxon>
        <taxon>Batrachochytrium</taxon>
    </lineage>
</organism>
<evidence type="ECO:0000313" key="4">
    <source>
        <dbReference type="EMBL" id="KAH6594810.1"/>
    </source>
</evidence>
<protein>
    <recommendedName>
        <fullName evidence="3">COX assembly mitochondrial protein</fullName>
    </recommendedName>
</protein>
<keyword evidence="3" id="KW-0143">Chaperone</keyword>
<keyword evidence="3" id="KW-0999">Mitochondrion inner membrane</keyword>
<comment type="subcellular location">
    <subcellularLocation>
        <location evidence="3">Mitochondrion inner membrane</location>
    </subcellularLocation>
</comment>
<reference evidence="4 5" key="1">
    <citation type="submission" date="2021-02" db="EMBL/GenBank/DDBJ databases">
        <title>Variation within the Batrachochytrium salamandrivorans European outbreak.</title>
        <authorList>
            <person name="Kelly M."/>
            <person name="Pasmans F."/>
            <person name="Shea T.P."/>
            <person name="Munoz J.F."/>
            <person name="Carranza S."/>
            <person name="Cuomo C.A."/>
            <person name="Martel A."/>
        </authorList>
    </citation>
    <scope>NUCLEOTIDE SEQUENCE [LARGE SCALE GENOMIC DNA]</scope>
    <source>
        <strain evidence="4 5">AMFP18/2</strain>
    </source>
</reference>
<comment type="similarity">
    <text evidence="1 3">Belongs to the CMC family.</text>
</comment>
<keyword evidence="2" id="KW-1015">Disulfide bond</keyword>
<keyword evidence="3" id="KW-0496">Mitochondrion</keyword>
<name>A0ABQ8FAA3_9FUNG</name>